<name>A0ABX3XPF9_STRPT</name>
<evidence type="ECO:0000313" key="2">
    <source>
        <dbReference type="Proteomes" id="UP000194225"/>
    </source>
</evidence>
<dbReference type="EMBL" id="MIGA01000060">
    <property type="protein sequence ID" value="OSY38304.1"/>
    <property type="molecule type" value="Genomic_DNA"/>
</dbReference>
<dbReference type="Proteomes" id="UP000194225">
    <property type="component" value="Unassembled WGS sequence"/>
</dbReference>
<proteinExistence type="predicted"/>
<organism evidence="1 2">
    <name type="scientific">Streptomyces platensis</name>
    <dbReference type="NCBI Taxonomy" id="58346"/>
    <lineage>
        <taxon>Bacteria</taxon>
        <taxon>Bacillati</taxon>
        <taxon>Actinomycetota</taxon>
        <taxon>Actinomycetes</taxon>
        <taxon>Kitasatosporales</taxon>
        <taxon>Streptomycetaceae</taxon>
        <taxon>Streptomyces</taxon>
    </lineage>
</organism>
<reference evidence="1 2" key="1">
    <citation type="submission" date="2016-09" db="EMBL/GenBank/DDBJ databases">
        <title>Streptomyces platensis DSM40041, a candidate organism with high potential of specific P450 cytochromes.</title>
        <authorList>
            <person name="Grumaz C."/>
            <person name="Vainshtein Y."/>
            <person name="Kirstahler P."/>
            <person name="Sohn K."/>
        </authorList>
    </citation>
    <scope>NUCLEOTIDE SEQUENCE [LARGE SCALE GENOMIC DNA]</scope>
    <source>
        <strain evidence="1 2">DSM 40041</strain>
    </source>
</reference>
<protein>
    <submittedName>
        <fullName evidence="1">Uncharacterized protein</fullName>
    </submittedName>
</protein>
<accession>A0ABX3XPF9</accession>
<sequence length="132" mass="14875">MEELTRTAKRVDGEKVDVLLRISTPPSTLRIRLIDEEFEHVYEEVDLLECLKSARRDLEGMGLLLCCQGARLNVFPSGMTRQMSEGRLAYSLQAGRVPSDDDLVDIFAPADCSEVATLEDQLAAVRELFRMK</sequence>
<comment type="caution">
    <text evidence="1">The sequence shown here is derived from an EMBL/GenBank/DDBJ whole genome shotgun (WGS) entry which is preliminary data.</text>
</comment>
<evidence type="ECO:0000313" key="1">
    <source>
        <dbReference type="EMBL" id="OSY38304.1"/>
    </source>
</evidence>
<gene>
    <name evidence="1" type="ORF">BG653_06179</name>
</gene>
<keyword evidence="2" id="KW-1185">Reference proteome</keyword>